<name>A0A0F8YGN3_9ZZZZ</name>
<accession>A0A0F8YGN3</accession>
<sequence length="112" mass="12856">RRMLITTSNDLSSDAKLEASAVSQRKVRGLGKIDVQWKTFSNILDMLEIASQNIDKEKRVPFANHDHGHFYLFDGGGIWDADWRHIVGSSELEKYSDAVDPYDLIEEKNLYK</sequence>
<gene>
    <name evidence="1" type="ORF">LCGC14_2822210</name>
</gene>
<comment type="caution">
    <text evidence="1">The sequence shown here is derived from an EMBL/GenBank/DDBJ whole genome shotgun (WGS) entry which is preliminary data.</text>
</comment>
<proteinExistence type="predicted"/>
<organism evidence="1">
    <name type="scientific">marine sediment metagenome</name>
    <dbReference type="NCBI Taxonomy" id="412755"/>
    <lineage>
        <taxon>unclassified sequences</taxon>
        <taxon>metagenomes</taxon>
        <taxon>ecological metagenomes</taxon>
    </lineage>
</organism>
<dbReference type="AlphaFoldDB" id="A0A0F8YGN3"/>
<reference evidence="1" key="1">
    <citation type="journal article" date="2015" name="Nature">
        <title>Complex archaea that bridge the gap between prokaryotes and eukaryotes.</title>
        <authorList>
            <person name="Spang A."/>
            <person name="Saw J.H."/>
            <person name="Jorgensen S.L."/>
            <person name="Zaremba-Niedzwiedzka K."/>
            <person name="Martijn J."/>
            <person name="Lind A.E."/>
            <person name="van Eijk R."/>
            <person name="Schleper C."/>
            <person name="Guy L."/>
            <person name="Ettema T.J."/>
        </authorList>
    </citation>
    <scope>NUCLEOTIDE SEQUENCE</scope>
</reference>
<feature type="non-terminal residue" evidence="1">
    <location>
        <position position="1"/>
    </location>
</feature>
<dbReference type="EMBL" id="LAZR01053523">
    <property type="protein sequence ID" value="KKK80567.1"/>
    <property type="molecule type" value="Genomic_DNA"/>
</dbReference>
<protein>
    <submittedName>
        <fullName evidence="1">Uncharacterized protein</fullName>
    </submittedName>
</protein>
<evidence type="ECO:0000313" key="1">
    <source>
        <dbReference type="EMBL" id="KKK80567.1"/>
    </source>
</evidence>